<evidence type="ECO:0000256" key="1">
    <source>
        <dbReference type="SAM" id="MobiDB-lite"/>
    </source>
</evidence>
<dbReference type="Proteomes" id="UP000238949">
    <property type="component" value="Unassembled WGS sequence"/>
</dbReference>
<dbReference type="OrthoDB" id="525451at2"/>
<keyword evidence="2" id="KW-0732">Signal</keyword>
<dbReference type="EMBL" id="PVNP01000003">
    <property type="protein sequence ID" value="PRO75631.1"/>
    <property type="molecule type" value="Genomic_DNA"/>
</dbReference>
<dbReference type="RefSeq" id="WP_105932850.1">
    <property type="nucleotide sequence ID" value="NZ_PVNP01000003.1"/>
</dbReference>
<gene>
    <name evidence="3" type="ORF">C6Y40_00605</name>
</gene>
<dbReference type="InterPro" id="IPR025566">
    <property type="entry name" value="DUF4331"/>
</dbReference>
<name>A0A2S9VGN3_9ALTE</name>
<evidence type="ECO:0000313" key="3">
    <source>
        <dbReference type="EMBL" id="PRO75631.1"/>
    </source>
</evidence>
<dbReference type="Pfam" id="PF14224">
    <property type="entry name" value="DUF4331"/>
    <property type="match status" value="1"/>
</dbReference>
<keyword evidence="4" id="KW-1185">Reference proteome</keyword>
<dbReference type="AlphaFoldDB" id="A0A2S9VGN3"/>
<evidence type="ECO:0008006" key="5">
    <source>
        <dbReference type="Google" id="ProtNLM"/>
    </source>
</evidence>
<feature type="region of interest" description="Disordered" evidence="1">
    <location>
        <begin position="246"/>
        <end position="265"/>
    </location>
</feature>
<evidence type="ECO:0000313" key="4">
    <source>
        <dbReference type="Proteomes" id="UP000238949"/>
    </source>
</evidence>
<comment type="caution">
    <text evidence="3">The sequence shown here is derived from an EMBL/GenBank/DDBJ whole genome shotgun (WGS) entry which is preliminary data.</text>
</comment>
<reference evidence="4" key="1">
    <citation type="journal article" date="2020" name="Int. J. Syst. Evol. Microbiol.">
        <title>Alteromonas alba sp. nov., a marine bacterium isolated from the seawater of the West Pacific Ocean.</title>
        <authorList>
            <person name="Sun C."/>
            <person name="Wu Y.-H."/>
            <person name="Xamxidin M."/>
            <person name="Cheng H."/>
            <person name="Xu X.-W."/>
        </authorList>
    </citation>
    <scope>NUCLEOTIDE SEQUENCE [LARGE SCALE GENOMIC DNA]</scope>
    <source>
        <strain evidence="4">190</strain>
    </source>
</reference>
<proteinExistence type="predicted"/>
<organism evidence="3 4">
    <name type="scientific">Alteromonas alba</name>
    <dbReference type="NCBI Taxonomy" id="2079529"/>
    <lineage>
        <taxon>Bacteria</taxon>
        <taxon>Pseudomonadati</taxon>
        <taxon>Pseudomonadota</taxon>
        <taxon>Gammaproteobacteria</taxon>
        <taxon>Alteromonadales</taxon>
        <taxon>Alteromonadaceae</taxon>
        <taxon>Alteromonas/Salinimonas group</taxon>
        <taxon>Alteromonas</taxon>
    </lineage>
</organism>
<sequence length="525" mass="55729">MQKLLLSVMIGSALAATAVQASSHREAPGIARAPALDSTDFYAFNSYESGREGYVTLIANYIPLQDAYGGPNYFAMDPAAEYAIHIDNDGDAMEDISFALKFTPMLAADNQGVALTVGPEGNQRSVKVPLKNVGPVSAEDMSAVNFSEQYSLMMVEGDMRSGTRTEIMPMDAMYFAKPLDYIGNKTFSSTAEYQRYADQYVYDVMLPGCEMPARVFVGQRKDPFVVNLGKTFDLVNYVPVEGDSRPGAGDGSGFPGGITQSDSNDDLADKNVTSIALEVPANCVTGDGNGTIGAWTTASLPQARILNPNATFSKPEVQGGAMTQVSRLGNPLVNELVIGIGDKDKFSTSHPVDDGQFADYVTHPALPELLNILFRDAVNSTLGTDIDTLAPTNFPRTDLVTAFLTGFPGVNQLATVTPSEMLRLNTAIPATPAAEQSWAGVAGDDLAGFPNGRRPGDDVVDIALRVVMGRLCYPIPVNGEETDLGLCDSSDASVGNVPFTDGAPLDASMMDASFPYLATPLPGSE</sequence>
<evidence type="ECO:0000256" key="2">
    <source>
        <dbReference type="SAM" id="SignalP"/>
    </source>
</evidence>
<feature type="chain" id="PRO_5015406447" description="DUF4331 domain-containing protein" evidence="2">
    <location>
        <begin position="22"/>
        <end position="525"/>
    </location>
</feature>
<protein>
    <recommendedName>
        <fullName evidence="5">DUF4331 domain-containing protein</fullName>
    </recommendedName>
</protein>
<feature type="signal peptide" evidence="2">
    <location>
        <begin position="1"/>
        <end position="21"/>
    </location>
</feature>
<accession>A0A2S9VGN3</accession>